<feature type="transmembrane region" description="Helical" evidence="1">
    <location>
        <begin position="123"/>
        <end position="145"/>
    </location>
</feature>
<dbReference type="EMBL" id="JANVFO010000009">
    <property type="protein sequence ID" value="KAJ3735491.1"/>
    <property type="molecule type" value="Genomic_DNA"/>
</dbReference>
<reference evidence="3" key="2">
    <citation type="journal article" date="2023" name="Proc. Natl. Acad. Sci. U.S.A.">
        <title>A global phylogenomic analysis of the shiitake genus Lentinula.</title>
        <authorList>
            <person name="Sierra-Patev S."/>
            <person name="Min B."/>
            <person name="Naranjo-Ortiz M."/>
            <person name="Looney B."/>
            <person name="Konkel Z."/>
            <person name="Slot J.C."/>
            <person name="Sakamoto Y."/>
            <person name="Steenwyk J.L."/>
            <person name="Rokas A."/>
            <person name="Carro J."/>
            <person name="Camarero S."/>
            <person name="Ferreira P."/>
            <person name="Molpeceres G."/>
            <person name="Ruiz-Duenas F.J."/>
            <person name="Serrano A."/>
            <person name="Henrissat B."/>
            <person name="Drula E."/>
            <person name="Hughes K.W."/>
            <person name="Mata J.L."/>
            <person name="Ishikawa N.K."/>
            <person name="Vargas-Isla R."/>
            <person name="Ushijima S."/>
            <person name="Smith C.A."/>
            <person name="Donoghue J."/>
            <person name="Ahrendt S."/>
            <person name="Andreopoulos W."/>
            <person name="He G."/>
            <person name="LaButti K."/>
            <person name="Lipzen A."/>
            <person name="Ng V."/>
            <person name="Riley R."/>
            <person name="Sandor L."/>
            <person name="Barry K."/>
            <person name="Martinez A.T."/>
            <person name="Xiao Y."/>
            <person name="Gibbons J.G."/>
            <person name="Terashima K."/>
            <person name="Grigoriev I.V."/>
            <person name="Hibbett D."/>
        </authorList>
    </citation>
    <scope>NUCLEOTIDE SEQUENCE</scope>
    <source>
        <strain evidence="3">ET3784</strain>
    </source>
</reference>
<feature type="transmembrane region" description="Helical" evidence="1">
    <location>
        <begin position="157"/>
        <end position="184"/>
    </location>
</feature>
<evidence type="ECO:0000256" key="1">
    <source>
        <dbReference type="SAM" id="Phobius"/>
    </source>
</evidence>
<proteinExistence type="predicted"/>
<keyword evidence="1" id="KW-0472">Membrane</keyword>
<evidence type="ECO:0000313" key="4">
    <source>
        <dbReference type="Proteomes" id="UP001176059"/>
    </source>
</evidence>
<evidence type="ECO:0000313" key="3">
    <source>
        <dbReference type="EMBL" id="KAJ3735491.1"/>
    </source>
</evidence>
<feature type="transmembrane region" description="Helical" evidence="1">
    <location>
        <begin position="204"/>
        <end position="225"/>
    </location>
</feature>
<dbReference type="AlphaFoldDB" id="A0AA38JGN8"/>
<comment type="caution">
    <text evidence="3">The sequence shown here is derived from an EMBL/GenBank/DDBJ whole genome shotgun (WGS) entry which is preliminary data.</text>
</comment>
<protein>
    <recommendedName>
        <fullName evidence="2">DUF6533 domain-containing protein</fullName>
    </recommendedName>
</protein>
<feature type="domain" description="DUF6533" evidence="2">
    <location>
        <begin position="51"/>
        <end position="95"/>
    </location>
</feature>
<sequence length="309" mass="34755">MRQIRSSRFNFTSQKLSLLSDTGAHLKPHLGCPTAMESSIADVESLYRLRYLSGVALIVMVYDHLLTLDDEFSTIWANANGEYLQKLMFVVNRYYTEAMVIYVVYVSSGLASLDDAVCRRFIWVFALTSTIFTATTHFFITLRLYHSWDKRKRMAIILLIAFTAFISAAAVLAVLSAVQVQSVIYFISLLRACVIPDIPTTLPYMMGILFGFDLFIILLALFNAFERPHKTHADVLDALHRDGARLFLAVFLMRLFCLIISIIGLPADCFGALNVMWTLTAIISSRIHLRVEGLKFATLGWGSSALVVI</sequence>
<dbReference type="Proteomes" id="UP001176059">
    <property type="component" value="Unassembled WGS sequence"/>
</dbReference>
<keyword evidence="4" id="KW-1185">Reference proteome</keyword>
<dbReference type="InterPro" id="IPR045340">
    <property type="entry name" value="DUF6533"/>
</dbReference>
<reference evidence="3" key="1">
    <citation type="submission" date="2022-08" db="EMBL/GenBank/DDBJ databases">
        <authorList>
            <consortium name="DOE Joint Genome Institute"/>
            <person name="Min B."/>
            <person name="Sierra-Patev S."/>
            <person name="Naranjo-Ortiz M."/>
            <person name="Looney B."/>
            <person name="Konkel Z."/>
            <person name="Slot J.C."/>
            <person name="Sakamoto Y."/>
            <person name="Steenwyk J.L."/>
            <person name="Rokas A."/>
            <person name="Carro J."/>
            <person name="Camarero S."/>
            <person name="Ferreira P."/>
            <person name="Molpeceres G."/>
            <person name="Ruiz-duenas F.J."/>
            <person name="Serrano A."/>
            <person name="Henrissat B."/>
            <person name="Drula E."/>
            <person name="Hughes K.W."/>
            <person name="Mata J.L."/>
            <person name="Ishikawa N.K."/>
            <person name="Vargas-Isla R."/>
            <person name="Ushijima S."/>
            <person name="Smith C.A."/>
            <person name="Ahrendt S."/>
            <person name="Andreopoulos W."/>
            <person name="He G."/>
            <person name="LaButti K."/>
            <person name="Lipzen A."/>
            <person name="Ng V."/>
            <person name="Riley R."/>
            <person name="Sandor L."/>
            <person name="Barry K."/>
            <person name="Martinez A.T."/>
            <person name="Xiao Y."/>
            <person name="Gibbons J.G."/>
            <person name="Terashima K."/>
            <person name="Hibbett D.S."/>
            <person name="Grigoriev I.V."/>
        </authorList>
    </citation>
    <scope>NUCLEOTIDE SEQUENCE</scope>
    <source>
        <strain evidence="3">ET3784</strain>
    </source>
</reference>
<accession>A0AA38JGN8</accession>
<name>A0AA38JGN8_9AGAR</name>
<feature type="transmembrane region" description="Helical" evidence="1">
    <location>
        <begin position="94"/>
        <end position="111"/>
    </location>
</feature>
<organism evidence="3 4">
    <name type="scientific">Lentinula guzmanii</name>
    <dbReference type="NCBI Taxonomy" id="2804957"/>
    <lineage>
        <taxon>Eukaryota</taxon>
        <taxon>Fungi</taxon>
        <taxon>Dikarya</taxon>
        <taxon>Basidiomycota</taxon>
        <taxon>Agaricomycotina</taxon>
        <taxon>Agaricomycetes</taxon>
        <taxon>Agaricomycetidae</taxon>
        <taxon>Agaricales</taxon>
        <taxon>Marasmiineae</taxon>
        <taxon>Omphalotaceae</taxon>
        <taxon>Lentinula</taxon>
    </lineage>
</organism>
<keyword evidence="1" id="KW-0812">Transmembrane</keyword>
<gene>
    <name evidence="3" type="ORF">DFJ43DRAFT_1221795</name>
</gene>
<dbReference type="Pfam" id="PF20151">
    <property type="entry name" value="DUF6533"/>
    <property type="match status" value="1"/>
</dbReference>
<keyword evidence="1" id="KW-1133">Transmembrane helix</keyword>
<feature type="transmembrane region" description="Helical" evidence="1">
    <location>
        <begin position="246"/>
        <end position="265"/>
    </location>
</feature>
<evidence type="ECO:0000259" key="2">
    <source>
        <dbReference type="Pfam" id="PF20151"/>
    </source>
</evidence>